<dbReference type="AlphaFoldDB" id="A0A016UTK4"/>
<reference evidence="4" key="1">
    <citation type="journal article" date="2015" name="Nat. Genet.">
        <title>The genome and transcriptome of the zoonotic hookworm Ancylostoma ceylanicum identify infection-specific gene families.</title>
        <authorList>
            <person name="Schwarz E.M."/>
            <person name="Hu Y."/>
            <person name="Antoshechkin I."/>
            <person name="Miller M.M."/>
            <person name="Sternberg P.W."/>
            <person name="Aroian R.V."/>
        </authorList>
    </citation>
    <scope>NUCLEOTIDE SEQUENCE</scope>
    <source>
        <strain evidence="4">HY135</strain>
    </source>
</reference>
<dbReference type="Proteomes" id="UP000024635">
    <property type="component" value="Unassembled WGS sequence"/>
</dbReference>
<evidence type="ECO:0000256" key="1">
    <source>
        <dbReference type="SAM" id="MobiDB-lite"/>
    </source>
</evidence>
<accession>A0A016UTK4</accession>
<keyword evidence="2" id="KW-0472">Membrane</keyword>
<feature type="transmembrane region" description="Helical" evidence="2">
    <location>
        <begin position="57"/>
        <end position="78"/>
    </location>
</feature>
<dbReference type="EMBL" id="JARK01001363">
    <property type="protein sequence ID" value="EYC18500.1"/>
    <property type="molecule type" value="Genomic_DNA"/>
</dbReference>
<name>A0A016UTK4_9BILA</name>
<dbReference type="OrthoDB" id="8120565at2759"/>
<comment type="caution">
    <text evidence="3">The sequence shown here is derived from an EMBL/GenBank/DDBJ whole genome shotgun (WGS) entry which is preliminary data.</text>
</comment>
<evidence type="ECO:0000256" key="2">
    <source>
        <dbReference type="SAM" id="Phobius"/>
    </source>
</evidence>
<proteinExistence type="predicted"/>
<organism evidence="3 4">
    <name type="scientific">Ancylostoma ceylanicum</name>
    <dbReference type="NCBI Taxonomy" id="53326"/>
    <lineage>
        <taxon>Eukaryota</taxon>
        <taxon>Metazoa</taxon>
        <taxon>Ecdysozoa</taxon>
        <taxon>Nematoda</taxon>
        <taxon>Chromadorea</taxon>
        <taxon>Rhabditida</taxon>
        <taxon>Rhabditina</taxon>
        <taxon>Rhabditomorpha</taxon>
        <taxon>Strongyloidea</taxon>
        <taxon>Ancylostomatidae</taxon>
        <taxon>Ancylostomatinae</taxon>
        <taxon>Ancylostoma</taxon>
    </lineage>
</organism>
<keyword evidence="2" id="KW-1133">Transmembrane helix</keyword>
<evidence type="ECO:0000313" key="3">
    <source>
        <dbReference type="EMBL" id="EYC18500.1"/>
    </source>
</evidence>
<dbReference type="InterPro" id="IPR036259">
    <property type="entry name" value="MFS_trans_sf"/>
</dbReference>
<feature type="region of interest" description="Disordered" evidence="1">
    <location>
        <begin position="96"/>
        <end position="115"/>
    </location>
</feature>
<keyword evidence="4" id="KW-1185">Reference proteome</keyword>
<sequence>MGWMIETDQGKSVGVRVNDGCIIKITQGKRSDDCVNDTRSLLTASYLPLKNLIGQPLSYFTLFFPPMVFTVFLLYFFLPETKGKTPSEVEEEWDNLPTLCKSRENHQQPDLDPEV</sequence>
<gene>
    <name evidence="3" type="primary">Acey_s0027.g1551</name>
    <name evidence="3" type="ORF">Y032_0027g1551</name>
</gene>
<dbReference type="STRING" id="53326.A0A016UTK4"/>
<evidence type="ECO:0000313" key="4">
    <source>
        <dbReference type="Proteomes" id="UP000024635"/>
    </source>
</evidence>
<protein>
    <submittedName>
        <fullName evidence="3">Uncharacterized protein</fullName>
    </submittedName>
</protein>
<keyword evidence="2" id="KW-0812">Transmembrane</keyword>
<dbReference type="Gene3D" id="1.20.1250.20">
    <property type="entry name" value="MFS general substrate transporter like domains"/>
    <property type="match status" value="1"/>
</dbReference>